<evidence type="ECO:0000256" key="8">
    <source>
        <dbReference type="ARBA" id="ARBA00022833"/>
    </source>
</evidence>
<accession>A0A1U9KPW5</accession>
<dbReference type="GO" id="GO:0008270">
    <property type="term" value="F:zinc ion binding"/>
    <property type="evidence" value="ECO:0007669"/>
    <property type="project" value="InterPro"/>
</dbReference>
<feature type="active site" description="Nucleophile; methyl group acceptor from either O6-methylguanine or O4-methylthymine" evidence="15">
    <location>
        <position position="329"/>
    </location>
</feature>
<feature type="active site" description="Nucleophile; methyl group acceptor from methylphosphotriester" evidence="15">
    <location>
        <position position="46"/>
    </location>
</feature>
<dbReference type="InterPro" id="IPR009057">
    <property type="entry name" value="Homeodomain-like_sf"/>
</dbReference>
<dbReference type="CDD" id="cd06445">
    <property type="entry name" value="ATase"/>
    <property type="match status" value="1"/>
</dbReference>
<dbReference type="Pfam" id="PF01035">
    <property type="entry name" value="DNA_binding_1"/>
    <property type="match status" value="1"/>
</dbReference>
<sequence length="368" mass="39555">MTSAPTAATRPLATVEQDPRWARIVARDRNADGQFWYSVLTTGVYCRPSCPSRRCNPANVTLHATLAEARATGCRPCRRCHPDEVAAHPVHPAIATACRLIETAEETPTLDEIATAVGLSAYHFHRLFKAATGITPKAYADAHRADRLRRDIGKSRTVTDAIQAAGYGSSNRFYDDATNPLGMTPSRYRAGGIRENLRVATGASALGTVLVATSDKGIAAILIGDDADALRRDLRNRFPKAQLIDGDADHARRIATVIAFVEAPQIGLDLPLDIRGTAFQQCVWQALRAIPPGSTANYTAIAQRIGAPRAVRAVAGACAANPLAVAVPCHRVIRTDGALSGYAWGTERKRSLLDRENGASRPPRPTTR</sequence>
<keyword evidence="12" id="KW-0804">Transcription</keyword>
<evidence type="ECO:0000256" key="11">
    <source>
        <dbReference type="ARBA" id="ARBA00023159"/>
    </source>
</evidence>
<evidence type="ECO:0000256" key="9">
    <source>
        <dbReference type="ARBA" id="ARBA00023015"/>
    </source>
</evidence>
<dbReference type="InterPro" id="IPR004026">
    <property type="entry name" value="Ada_DNA_repair_Zn-bd"/>
</dbReference>
<dbReference type="GO" id="GO:0003700">
    <property type="term" value="F:DNA-binding transcription factor activity"/>
    <property type="evidence" value="ECO:0007669"/>
    <property type="project" value="InterPro"/>
</dbReference>
<name>A0A1U9KPW5_9PROT</name>
<dbReference type="GO" id="GO:0006281">
    <property type="term" value="P:DNA repair"/>
    <property type="evidence" value="ECO:0007669"/>
    <property type="project" value="UniProtKB-KW"/>
</dbReference>
<dbReference type="STRING" id="320497.A0U93_07685"/>
<evidence type="ECO:0000256" key="15">
    <source>
        <dbReference type="PIRSR" id="PIRSR000409-1"/>
    </source>
</evidence>
<dbReference type="NCBIfam" id="TIGR00589">
    <property type="entry name" value="ogt"/>
    <property type="match status" value="1"/>
</dbReference>
<dbReference type="PROSITE" id="PS01124">
    <property type="entry name" value="HTH_ARAC_FAMILY_2"/>
    <property type="match status" value="1"/>
</dbReference>
<dbReference type="PIRSF" id="PIRSF000409">
    <property type="entry name" value="Ada"/>
    <property type="match status" value="1"/>
</dbReference>
<dbReference type="PANTHER" id="PTHR10815:SF14">
    <property type="entry name" value="BIFUNCTIONAL TRANSCRIPTIONAL ACTIVATOR_DNA REPAIR ENZYME ADA"/>
    <property type="match status" value="1"/>
</dbReference>
<feature type="binding site" evidence="16">
    <location>
        <position position="50"/>
    </location>
    <ligand>
        <name>Zn(2+)</name>
        <dbReference type="ChEBI" id="CHEBI:29105"/>
    </ligand>
</feature>
<feature type="binding site" evidence="16">
    <location>
        <position position="46"/>
    </location>
    <ligand>
        <name>Zn(2+)</name>
        <dbReference type="ChEBI" id="CHEBI:29105"/>
    </ligand>
</feature>
<dbReference type="InterPro" id="IPR035451">
    <property type="entry name" value="Ada-like_dom_sf"/>
</dbReference>
<dbReference type="PROSITE" id="PS00374">
    <property type="entry name" value="MGMT"/>
    <property type="match status" value="1"/>
</dbReference>
<feature type="binding site" evidence="16">
    <location>
        <position position="77"/>
    </location>
    <ligand>
        <name>Zn(2+)</name>
        <dbReference type="ChEBI" id="CHEBI:29105"/>
    </ligand>
</feature>
<dbReference type="Pfam" id="PF02805">
    <property type="entry name" value="Ada_Zn_binding"/>
    <property type="match status" value="1"/>
</dbReference>
<evidence type="ECO:0000256" key="3">
    <source>
        <dbReference type="ARBA" id="ARBA00011918"/>
    </source>
</evidence>
<dbReference type="SMART" id="SM00342">
    <property type="entry name" value="HTH_ARAC"/>
    <property type="match status" value="1"/>
</dbReference>
<dbReference type="SUPFAM" id="SSF57884">
    <property type="entry name" value="Ada DNA repair protein, N-terminal domain (N-Ada 10)"/>
    <property type="match status" value="1"/>
</dbReference>
<evidence type="ECO:0000256" key="7">
    <source>
        <dbReference type="ARBA" id="ARBA00022763"/>
    </source>
</evidence>
<dbReference type="Gene3D" id="3.30.160.70">
    <property type="entry name" value="Methylated DNA-protein cysteine methyltransferase domain"/>
    <property type="match status" value="1"/>
</dbReference>
<keyword evidence="13" id="KW-0234">DNA repair</keyword>
<feature type="domain" description="HTH araC/xylS-type" evidence="17">
    <location>
        <begin position="95"/>
        <end position="191"/>
    </location>
</feature>
<dbReference type="NCBIfam" id="NF011964">
    <property type="entry name" value="PRK15435.1"/>
    <property type="match status" value="1"/>
</dbReference>
<keyword evidence="10" id="KW-0238">DNA-binding</keyword>
<dbReference type="PANTHER" id="PTHR10815">
    <property type="entry name" value="METHYLATED-DNA--PROTEIN-CYSTEINE METHYLTRANSFERASE"/>
    <property type="match status" value="1"/>
</dbReference>
<dbReference type="Pfam" id="PF12833">
    <property type="entry name" value="HTH_18"/>
    <property type="match status" value="1"/>
</dbReference>
<dbReference type="PROSITE" id="PS00041">
    <property type="entry name" value="HTH_ARAC_FAMILY_1"/>
    <property type="match status" value="1"/>
</dbReference>
<dbReference type="EMBL" id="CP014691">
    <property type="protein sequence ID" value="AQS87837.1"/>
    <property type="molecule type" value="Genomic_DNA"/>
</dbReference>
<dbReference type="Gene3D" id="1.10.10.60">
    <property type="entry name" value="Homeodomain-like"/>
    <property type="match status" value="1"/>
</dbReference>
<evidence type="ECO:0000313" key="19">
    <source>
        <dbReference type="Proteomes" id="UP000188604"/>
    </source>
</evidence>
<dbReference type="SUPFAM" id="SSF46689">
    <property type="entry name" value="Homeodomain-like"/>
    <property type="match status" value="1"/>
</dbReference>
<dbReference type="GO" id="GO:0003908">
    <property type="term" value="F:methylated-DNA-[protein]-cysteine S-methyltransferase activity"/>
    <property type="evidence" value="ECO:0007669"/>
    <property type="project" value="UniProtKB-EC"/>
</dbReference>
<dbReference type="Proteomes" id="UP000188604">
    <property type="component" value="Chromosome"/>
</dbReference>
<evidence type="ECO:0000256" key="2">
    <source>
        <dbReference type="ARBA" id="ARBA00008711"/>
    </source>
</evidence>
<keyword evidence="6 16" id="KW-0479">Metal-binding</keyword>
<comment type="similarity">
    <text evidence="2">Belongs to the MGMT family.</text>
</comment>
<organism evidence="18 19">
    <name type="scientific">Neoasaia chiangmaiensis</name>
    <dbReference type="NCBI Taxonomy" id="320497"/>
    <lineage>
        <taxon>Bacteria</taxon>
        <taxon>Pseudomonadati</taxon>
        <taxon>Pseudomonadota</taxon>
        <taxon>Alphaproteobacteria</taxon>
        <taxon>Acetobacterales</taxon>
        <taxon>Acetobacteraceae</taxon>
        <taxon>Neoasaia</taxon>
    </lineage>
</organism>
<dbReference type="InterPro" id="IPR036217">
    <property type="entry name" value="MethylDNA_cys_MeTrfase_DNAb"/>
</dbReference>
<dbReference type="InterPro" id="IPR014048">
    <property type="entry name" value="MethylDNA_cys_MeTrfase_DNA-bd"/>
</dbReference>
<dbReference type="InterPro" id="IPR036631">
    <property type="entry name" value="MGMT_N_sf"/>
</dbReference>
<dbReference type="InterPro" id="IPR001497">
    <property type="entry name" value="MethylDNA_cys_MeTrfase_AS"/>
</dbReference>
<dbReference type="InterPro" id="IPR036388">
    <property type="entry name" value="WH-like_DNA-bd_sf"/>
</dbReference>
<evidence type="ECO:0000256" key="14">
    <source>
        <dbReference type="ARBA" id="ARBA00049348"/>
    </source>
</evidence>
<dbReference type="RefSeq" id="WP_077806833.1">
    <property type="nucleotide sequence ID" value="NZ_BJXS01000002.1"/>
</dbReference>
<evidence type="ECO:0000313" key="18">
    <source>
        <dbReference type="EMBL" id="AQS87837.1"/>
    </source>
</evidence>
<dbReference type="OrthoDB" id="9802228at2"/>
<dbReference type="KEGG" id="nch:A0U93_07685"/>
<evidence type="ECO:0000256" key="6">
    <source>
        <dbReference type="ARBA" id="ARBA00022723"/>
    </source>
</evidence>
<keyword evidence="9" id="KW-0805">Transcription regulation</keyword>
<evidence type="ECO:0000259" key="17">
    <source>
        <dbReference type="PROSITE" id="PS01124"/>
    </source>
</evidence>
<keyword evidence="4 18" id="KW-0489">Methyltransferase</keyword>
<evidence type="ECO:0000256" key="16">
    <source>
        <dbReference type="PIRSR" id="PIRSR000409-3"/>
    </source>
</evidence>
<dbReference type="AlphaFoldDB" id="A0A1U9KPW5"/>
<dbReference type="InterPro" id="IPR016221">
    <property type="entry name" value="Bifunct_regulatory_prot_Ada"/>
</dbReference>
<evidence type="ECO:0000256" key="13">
    <source>
        <dbReference type="ARBA" id="ARBA00023204"/>
    </source>
</evidence>
<keyword evidence="19" id="KW-1185">Reference proteome</keyword>
<keyword evidence="5 18" id="KW-0808">Transferase</keyword>
<gene>
    <name evidence="18" type="ORF">A0U93_07685</name>
</gene>
<feature type="binding site" evidence="16">
    <location>
        <position position="80"/>
    </location>
    <ligand>
        <name>Zn(2+)</name>
        <dbReference type="ChEBI" id="CHEBI:29105"/>
    </ligand>
</feature>
<dbReference type="InterPro" id="IPR018060">
    <property type="entry name" value="HTH_AraC"/>
</dbReference>
<proteinExistence type="inferred from homology"/>
<keyword evidence="8 16" id="KW-0862">Zinc</keyword>
<reference evidence="18 19" key="1">
    <citation type="submission" date="2016-03" db="EMBL/GenBank/DDBJ databases">
        <title>Acetic acid bacteria sequencing.</title>
        <authorList>
            <person name="Brandt J."/>
            <person name="Jakob F."/>
            <person name="Vogel R.F."/>
        </authorList>
    </citation>
    <scope>NUCLEOTIDE SEQUENCE [LARGE SCALE GENOMIC DNA]</scope>
    <source>
        <strain evidence="18 19">NBRC 101099</strain>
    </source>
</reference>
<dbReference type="GO" id="GO:0043565">
    <property type="term" value="F:sequence-specific DNA binding"/>
    <property type="evidence" value="ECO:0007669"/>
    <property type="project" value="InterPro"/>
</dbReference>
<evidence type="ECO:0000256" key="10">
    <source>
        <dbReference type="ARBA" id="ARBA00023125"/>
    </source>
</evidence>
<comment type="catalytic activity">
    <reaction evidence="1">
        <text>a 4-O-methyl-thymidine in DNA + L-cysteinyl-[protein] = a thymidine in DNA + S-methyl-L-cysteinyl-[protein]</text>
        <dbReference type="Rhea" id="RHEA:53428"/>
        <dbReference type="Rhea" id="RHEA-COMP:10131"/>
        <dbReference type="Rhea" id="RHEA-COMP:10132"/>
        <dbReference type="Rhea" id="RHEA-COMP:13555"/>
        <dbReference type="Rhea" id="RHEA-COMP:13556"/>
        <dbReference type="ChEBI" id="CHEBI:29950"/>
        <dbReference type="ChEBI" id="CHEBI:82612"/>
        <dbReference type="ChEBI" id="CHEBI:137386"/>
        <dbReference type="ChEBI" id="CHEBI:137387"/>
        <dbReference type="EC" id="2.1.1.63"/>
    </reaction>
</comment>
<dbReference type="Gene3D" id="3.40.10.10">
    <property type="entry name" value="DNA Methylphosphotriester Repair Domain"/>
    <property type="match status" value="1"/>
</dbReference>
<evidence type="ECO:0000256" key="12">
    <source>
        <dbReference type="ARBA" id="ARBA00023163"/>
    </source>
</evidence>
<keyword evidence="7" id="KW-0227">DNA damage</keyword>
<comment type="catalytic activity">
    <reaction evidence="14">
        <text>a 6-O-methyl-2'-deoxyguanosine in DNA + L-cysteinyl-[protein] = S-methyl-L-cysteinyl-[protein] + a 2'-deoxyguanosine in DNA</text>
        <dbReference type="Rhea" id="RHEA:24000"/>
        <dbReference type="Rhea" id="RHEA-COMP:10131"/>
        <dbReference type="Rhea" id="RHEA-COMP:10132"/>
        <dbReference type="Rhea" id="RHEA-COMP:11367"/>
        <dbReference type="Rhea" id="RHEA-COMP:11368"/>
        <dbReference type="ChEBI" id="CHEBI:29950"/>
        <dbReference type="ChEBI" id="CHEBI:82612"/>
        <dbReference type="ChEBI" id="CHEBI:85445"/>
        <dbReference type="ChEBI" id="CHEBI:85448"/>
        <dbReference type="EC" id="2.1.1.63"/>
    </reaction>
</comment>
<dbReference type="FunFam" id="1.10.10.10:FF:000214">
    <property type="entry name" value="Methylated-DNA--protein-cysteine methyltransferase"/>
    <property type="match status" value="1"/>
</dbReference>
<dbReference type="SUPFAM" id="SSF46767">
    <property type="entry name" value="Methylated DNA-protein cysteine methyltransferase, C-terminal domain"/>
    <property type="match status" value="1"/>
</dbReference>
<protein>
    <recommendedName>
        <fullName evidence="3">methylated-DNA--[protein]-cysteine S-methyltransferase</fullName>
        <ecNumber evidence="3">2.1.1.63</ecNumber>
    </recommendedName>
</protein>
<dbReference type="EC" id="2.1.1.63" evidence="3"/>
<comment type="cofactor">
    <cofactor evidence="16">
        <name>Zn(2+)</name>
        <dbReference type="ChEBI" id="CHEBI:29105"/>
    </cofactor>
    <text evidence="16">Binds 1 zinc ion per subunit.</text>
</comment>
<evidence type="ECO:0000256" key="5">
    <source>
        <dbReference type="ARBA" id="ARBA00022679"/>
    </source>
</evidence>
<evidence type="ECO:0000256" key="1">
    <source>
        <dbReference type="ARBA" id="ARBA00001286"/>
    </source>
</evidence>
<keyword evidence="11" id="KW-0010">Activator</keyword>
<dbReference type="GO" id="GO:0032259">
    <property type="term" value="P:methylation"/>
    <property type="evidence" value="ECO:0007669"/>
    <property type="project" value="UniProtKB-KW"/>
</dbReference>
<dbReference type="InterPro" id="IPR018062">
    <property type="entry name" value="HTH_AraC-typ_CS"/>
</dbReference>
<dbReference type="SUPFAM" id="SSF53155">
    <property type="entry name" value="Methylated DNA-protein cysteine methyltransferase domain"/>
    <property type="match status" value="1"/>
</dbReference>
<evidence type="ECO:0000256" key="4">
    <source>
        <dbReference type="ARBA" id="ARBA00022603"/>
    </source>
</evidence>
<dbReference type="Gene3D" id="1.10.10.10">
    <property type="entry name" value="Winged helix-like DNA-binding domain superfamily/Winged helix DNA-binding domain"/>
    <property type="match status" value="1"/>
</dbReference>